<dbReference type="PROSITE" id="PS50822">
    <property type="entry name" value="PIWI"/>
    <property type="match status" value="1"/>
</dbReference>
<gene>
    <name evidence="6" type="ORF">B4U79_13380</name>
</gene>
<comment type="similarity">
    <text evidence="1">Belongs to the eukaryotic/archaeal RNase P protein component 2 family.</text>
</comment>
<dbReference type="Gene3D" id="3.30.420.10">
    <property type="entry name" value="Ribonuclease H-like superfamily/Ribonuclease H"/>
    <property type="match status" value="1"/>
</dbReference>
<dbReference type="InterPro" id="IPR038085">
    <property type="entry name" value="Rnp2-like_sf"/>
</dbReference>
<dbReference type="EMBL" id="NCKU01000333">
    <property type="protein sequence ID" value="RWS15947.1"/>
    <property type="molecule type" value="Genomic_DNA"/>
</dbReference>
<dbReference type="Proteomes" id="UP000285301">
    <property type="component" value="Unassembled WGS sequence"/>
</dbReference>
<dbReference type="Gene3D" id="3.30.70.3250">
    <property type="entry name" value="Ribonuclease P, Pop5 subunit"/>
    <property type="match status" value="1"/>
</dbReference>
<dbReference type="InterPro" id="IPR003100">
    <property type="entry name" value="PAZ_dom"/>
</dbReference>
<dbReference type="InterPro" id="IPR036397">
    <property type="entry name" value="RNaseH_sf"/>
</dbReference>
<name>A0A443RL07_9ACAR</name>
<evidence type="ECO:0000256" key="3">
    <source>
        <dbReference type="SAM" id="MobiDB-lite"/>
    </source>
</evidence>
<evidence type="ECO:0000259" key="5">
    <source>
        <dbReference type="PROSITE" id="PS50822"/>
    </source>
</evidence>
<dbReference type="GO" id="GO:0003723">
    <property type="term" value="F:RNA binding"/>
    <property type="evidence" value="ECO:0007669"/>
    <property type="project" value="InterPro"/>
</dbReference>
<evidence type="ECO:0000313" key="6">
    <source>
        <dbReference type="EMBL" id="RWS15947.1"/>
    </source>
</evidence>
<dbReference type="InterPro" id="IPR012337">
    <property type="entry name" value="RNaseH-like_sf"/>
</dbReference>
<dbReference type="Pfam" id="PF01900">
    <property type="entry name" value="RNase_P_Rpp14"/>
    <property type="match status" value="1"/>
</dbReference>
<dbReference type="InterPro" id="IPR036085">
    <property type="entry name" value="PAZ_dom_sf"/>
</dbReference>
<dbReference type="Pfam" id="PF16486">
    <property type="entry name" value="ArgoN"/>
    <property type="match status" value="1"/>
</dbReference>
<feature type="domain" description="PAZ" evidence="4">
    <location>
        <begin position="265"/>
        <end position="379"/>
    </location>
</feature>
<dbReference type="CDD" id="cd02846">
    <property type="entry name" value="PAZ_argonaute_like"/>
    <property type="match status" value="1"/>
</dbReference>
<dbReference type="InterPro" id="IPR032474">
    <property type="entry name" value="Argonaute_N"/>
</dbReference>
<feature type="domain" description="Piwi" evidence="5">
    <location>
        <begin position="555"/>
        <end position="777"/>
    </location>
</feature>
<dbReference type="SUPFAM" id="SSF53098">
    <property type="entry name" value="Ribonuclease H-like"/>
    <property type="match status" value="1"/>
</dbReference>
<dbReference type="InterPro" id="IPR002759">
    <property type="entry name" value="Pop5/Rpp14/Rnp2-like"/>
</dbReference>
<protein>
    <submittedName>
        <fullName evidence="6">Protein argonaute-4-like protein</fullName>
    </submittedName>
</protein>
<feature type="compositionally biased region" description="Basic and acidic residues" evidence="3">
    <location>
        <begin position="1"/>
        <end position="19"/>
    </location>
</feature>
<feature type="region of interest" description="Disordered" evidence="3">
    <location>
        <begin position="1"/>
        <end position="28"/>
    </location>
</feature>
<dbReference type="Gene3D" id="3.40.50.2300">
    <property type="match status" value="1"/>
</dbReference>
<evidence type="ECO:0000256" key="1">
    <source>
        <dbReference type="ARBA" id="ARBA00010800"/>
    </source>
</evidence>
<dbReference type="Pfam" id="PF02171">
    <property type="entry name" value="Piwi"/>
    <property type="match status" value="1"/>
</dbReference>
<dbReference type="GO" id="GO:0034587">
    <property type="term" value="P:piRNA processing"/>
    <property type="evidence" value="ECO:0007669"/>
    <property type="project" value="UniProtKB-ARBA"/>
</dbReference>
<organism evidence="6 7">
    <name type="scientific">Dinothrombium tinctorium</name>
    <dbReference type="NCBI Taxonomy" id="1965070"/>
    <lineage>
        <taxon>Eukaryota</taxon>
        <taxon>Metazoa</taxon>
        <taxon>Ecdysozoa</taxon>
        <taxon>Arthropoda</taxon>
        <taxon>Chelicerata</taxon>
        <taxon>Arachnida</taxon>
        <taxon>Acari</taxon>
        <taxon>Acariformes</taxon>
        <taxon>Trombidiformes</taxon>
        <taxon>Prostigmata</taxon>
        <taxon>Anystina</taxon>
        <taxon>Parasitengona</taxon>
        <taxon>Trombidioidea</taxon>
        <taxon>Trombidiidae</taxon>
        <taxon>Dinothrombium</taxon>
    </lineage>
</organism>
<keyword evidence="7" id="KW-1185">Reference proteome</keyword>
<dbReference type="OrthoDB" id="5868801at2759"/>
<dbReference type="AlphaFoldDB" id="A0A443RL07"/>
<dbReference type="Pfam" id="PF02170">
    <property type="entry name" value="PAZ"/>
    <property type="match status" value="1"/>
</dbReference>
<dbReference type="PROSITE" id="PS50821">
    <property type="entry name" value="PAZ"/>
    <property type="match status" value="1"/>
</dbReference>
<keyword evidence="2" id="KW-0819">tRNA processing</keyword>
<dbReference type="SMART" id="SM00950">
    <property type="entry name" value="Piwi"/>
    <property type="match status" value="1"/>
</dbReference>
<accession>A0A443RL07</accession>
<dbReference type="STRING" id="1965070.A0A443RL07"/>
<reference evidence="6 7" key="1">
    <citation type="journal article" date="2018" name="Gigascience">
        <title>Genomes of trombidid mites reveal novel predicted allergens and laterally-transferred genes associated with secondary metabolism.</title>
        <authorList>
            <person name="Dong X."/>
            <person name="Chaisiri K."/>
            <person name="Xia D."/>
            <person name="Armstrong S.D."/>
            <person name="Fang Y."/>
            <person name="Donnelly M.J."/>
            <person name="Kadowaki T."/>
            <person name="McGarry J.W."/>
            <person name="Darby A.C."/>
            <person name="Makepeace B.L."/>
        </authorList>
    </citation>
    <scope>NUCLEOTIDE SEQUENCE [LARGE SCALE GENOMIC DNA]</scope>
    <source>
        <strain evidence="6">UoL-WK</strain>
    </source>
</reference>
<dbReference type="GO" id="GO:0030677">
    <property type="term" value="C:ribonuclease P complex"/>
    <property type="evidence" value="ECO:0007669"/>
    <property type="project" value="InterPro"/>
</dbReference>
<evidence type="ECO:0000259" key="4">
    <source>
        <dbReference type="PROSITE" id="PS50821"/>
    </source>
</evidence>
<dbReference type="PANTHER" id="PTHR22891">
    <property type="entry name" value="EUKARYOTIC TRANSLATION INITIATION FACTOR 2C"/>
    <property type="match status" value="1"/>
</dbReference>
<evidence type="ECO:0000256" key="2">
    <source>
        <dbReference type="ARBA" id="ARBA00022694"/>
    </source>
</evidence>
<dbReference type="SUPFAM" id="SSF160350">
    <property type="entry name" value="Rnp2-like"/>
    <property type="match status" value="1"/>
</dbReference>
<dbReference type="InterPro" id="IPR032473">
    <property type="entry name" value="Argonaute_Mid_dom"/>
</dbReference>
<dbReference type="SUPFAM" id="SSF101690">
    <property type="entry name" value="PAZ domain"/>
    <property type="match status" value="1"/>
</dbReference>
<dbReference type="InterPro" id="IPR003165">
    <property type="entry name" value="Piwi"/>
</dbReference>
<comment type="caution">
    <text evidence="6">The sequence shown here is derived from an EMBL/GenBank/DDBJ whole genome shotgun (WGS) entry which is preliminary data.</text>
</comment>
<proteinExistence type="inferred from homology"/>
<dbReference type="Gene3D" id="2.170.260.10">
    <property type="entry name" value="paz domain"/>
    <property type="match status" value="1"/>
</dbReference>
<dbReference type="Pfam" id="PF16487">
    <property type="entry name" value="ArgoMid"/>
    <property type="match status" value="1"/>
</dbReference>
<sequence>MNSKESEKRKYEHFRHGSEKGYQSGISKRVKTSSTSIVDKSESELRFARRPGYGTIGEKVALIVNYFRARLSEINIYHYDVTIEKVVKSSTLKESSSSKLKQVRLASENHAIVKYLVENSCKFGETFRDILPVFDGQKNLFTSKRLNIDDSGRTFQVVSPEYGREVEHQVKLKFARKVDYNPRKSTEVSDDFIHILEIILNYGSRFAKQPKLIIRSAIIDLSLKCIPLKDNKSLGFGCTTAIKNTKTGLVLNIDRKVSVINNGGPLQDIIEQILGIRISSETRFNENDRKIVEKCLKNLKLVVIHLPYRRKYTFQRLSERNISQITFESEGKVISIKDYFYSKYIDALKKKNIRLRSNLPCVYVTSKSYLPIEVCEILPNQPHVGKVSDDILNEITRSTARIRIEERFKTIEASRSSLLADSRDYLKEFGIEIDSKLISVTGRKLPLPHLEHKDSRGKPCVFYPSNLGSWNMWNPTKQFFHAASLQKWLIVSFVNDVDQNTIINFVKKFIEIARDYGININYPREKPLFFTYANLRGKISQFFQKCLQKYYDIQLIMFIIDKEYGLYEEIKHTGDVLFGIPTQCISSKNFLSDKRRGNGRPMVFDNSYLRNLFQKINGKLGGINTVLDATKKPEYLRMSTMVVGIDVSHPSPVDKLSHSLAACVASSDDQHTKYFAHIKVQEPFVKVNVLNKEKDKLVEEIVKLDEVMEKLLHVYLEKNKELPENIIIYRDGVSDGQLQHVFIHELKTLRACFEKFNSYKPKLTVVIVQKRHHTRFIPDFCEGQRNTHRSGNVMPGTCVDDKVTSSAHHFETAPETNTEPKCEFRKFRERMVRIKRRYVLIEICVNDSRFDTRQDLPFGEKQVIAAIRSKIHEIHGDFGLGSVLMSLNCKKFDKITKIVIISCRRDPIQALLTSLPLVTRIGDVFCTLNSLKLTGTLRSCLKSLALYYKRENNKMKIS</sequence>
<dbReference type="GO" id="GO:0001682">
    <property type="term" value="P:tRNA 5'-leader removal"/>
    <property type="evidence" value="ECO:0007669"/>
    <property type="project" value="InterPro"/>
</dbReference>
<evidence type="ECO:0000313" key="7">
    <source>
        <dbReference type="Proteomes" id="UP000285301"/>
    </source>
</evidence>